<evidence type="ECO:0000313" key="1">
    <source>
        <dbReference type="EMBL" id="SBP63243.1"/>
    </source>
</evidence>
<protein>
    <submittedName>
        <fullName evidence="1">Uncharacterized protein</fullName>
    </submittedName>
</protein>
<organism evidence="1">
    <name type="scientific">Nothobranchius furzeri</name>
    <name type="common">Turquoise killifish</name>
    <dbReference type="NCBI Taxonomy" id="105023"/>
    <lineage>
        <taxon>Eukaryota</taxon>
        <taxon>Metazoa</taxon>
        <taxon>Chordata</taxon>
        <taxon>Craniata</taxon>
        <taxon>Vertebrata</taxon>
        <taxon>Euteleostomi</taxon>
        <taxon>Actinopterygii</taxon>
        <taxon>Neopterygii</taxon>
        <taxon>Teleostei</taxon>
        <taxon>Neoteleostei</taxon>
        <taxon>Acanthomorphata</taxon>
        <taxon>Ovalentaria</taxon>
        <taxon>Atherinomorphae</taxon>
        <taxon>Cyprinodontiformes</taxon>
        <taxon>Nothobranchiidae</taxon>
        <taxon>Nothobranchius</taxon>
    </lineage>
</organism>
<dbReference type="AlphaFoldDB" id="A0A1A8B8L8"/>
<reference evidence="1" key="2">
    <citation type="submission" date="2016-06" db="EMBL/GenBank/DDBJ databases">
        <title>The genome of a short-lived fish provides insights into sex chromosome evolution and the genetic control of aging.</title>
        <authorList>
            <person name="Reichwald K."/>
            <person name="Felder M."/>
            <person name="Petzold A."/>
            <person name="Koch P."/>
            <person name="Groth M."/>
            <person name="Platzer M."/>
        </authorList>
    </citation>
    <scope>NUCLEOTIDE SEQUENCE</scope>
    <source>
        <tissue evidence="1">Brain</tissue>
    </source>
</reference>
<name>A0A1A8B8L8_NOTFU</name>
<dbReference type="EMBL" id="HADY01024758">
    <property type="protein sequence ID" value="SBP63243.1"/>
    <property type="molecule type" value="Transcribed_RNA"/>
</dbReference>
<gene>
    <name evidence="1" type="primary">Nfu_g_1_011348</name>
</gene>
<accession>A0A1A8B8L8</accession>
<dbReference type="EMBL" id="HAEJ01000017">
    <property type="protein sequence ID" value="SBS40474.1"/>
    <property type="molecule type" value="Transcribed_RNA"/>
</dbReference>
<sequence length="101" mass="11049">MHRLEKTVNISLEKKVSSVATSRVKNVQQFAYRKPVNIGSFFPDFVPQVCGTACNDGKCVCMCVCVGFSKCTTCVVSDDASVQKDLPSFCVAKDKQASIKF</sequence>
<reference evidence="1" key="1">
    <citation type="submission" date="2016-05" db="EMBL/GenBank/DDBJ databases">
        <authorList>
            <person name="Lavstsen T."/>
            <person name="Jespersen J.S."/>
        </authorList>
    </citation>
    <scope>NUCLEOTIDE SEQUENCE</scope>
    <source>
        <tissue evidence="1">Brain</tissue>
    </source>
</reference>
<proteinExistence type="predicted"/>